<accession>A0AAU7VPV4</accession>
<keyword evidence="4 8" id="KW-0479">Metal-binding</keyword>
<feature type="binding site" evidence="8">
    <location>
        <position position="185"/>
    </location>
    <ligand>
        <name>Zn(2+)</name>
        <dbReference type="ChEBI" id="CHEBI:29105"/>
        <label>1</label>
    </ligand>
</feature>
<proteinExistence type="inferred from homology"/>
<dbReference type="InterPro" id="IPR008007">
    <property type="entry name" value="Peptidase_M42"/>
</dbReference>
<evidence type="ECO:0000256" key="3">
    <source>
        <dbReference type="ARBA" id="ARBA00022670"/>
    </source>
</evidence>
<dbReference type="RefSeq" id="WP_350344824.1">
    <property type="nucleotide sequence ID" value="NZ_CP158367.1"/>
</dbReference>
<dbReference type="AlphaFoldDB" id="A0AAU7VPV4"/>
<dbReference type="GO" id="GO:0006508">
    <property type="term" value="P:proteolysis"/>
    <property type="evidence" value="ECO:0007669"/>
    <property type="project" value="UniProtKB-KW"/>
</dbReference>
<evidence type="ECO:0000256" key="1">
    <source>
        <dbReference type="ARBA" id="ARBA00006272"/>
    </source>
</evidence>
<organism evidence="9">
    <name type="scientific">Proteinivorax tanatarense</name>
    <dbReference type="NCBI Taxonomy" id="1260629"/>
    <lineage>
        <taxon>Bacteria</taxon>
        <taxon>Bacillati</taxon>
        <taxon>Bacillota</taxon>
        <taxon>Clostridia</taxon>
        <taxon>Eubacteriales</taxon>
        <taxon>Proteinivoracaceae</taxon>
        <taxon>Proteinivorax</taxon>
    </lineage>
</organism>
<name>A0AAU7VPV4_9FIRM</name>
<protein>
    <submittedName>
        <fullName evidence="9">M42 family metallopeptidase</fullName>
    </submittedName>
</protein>
<dbReference type="PANTHER" id="PTHR32481">
    <property type="entry name" value="AMINOPEPTIDASE"/>
    <property type="match status" value="1"/>
</dbReference>
<feature type="binding site" evidence="8">
    <location>
        <position position="68"/>
    </location>
    <ligand>
        <name>Zn(2+)</name>
        <dbReference type="ChEBI" id="CHEBI:29105"/>
        <label>1</label>
    </ligand>
</feature>
<comment type="cofactor">
    <cofactor evidence="8">
        <name>a divalent metal cation</name>
        <dbReference type="ChEBI" id="CHEBI:60240"/>
    </cofactor>
    <text evidence="8">Binds 2 divalent metal cations per subunit.</text>
</comment>
<evidence type="ECO:0000256" key="4">
    <source>
        <dbReference type="ARBA" id="ARBA00022723"/>
    </source>
</evidence>
<sequence length="342" mass="37303">MDFEKNYIVEKLTELCNTPSVTGNTANIQRKIKKEIKDLGVEVYANEKGGLIATIPGEKESAITVSAHIDTLGAMVKEIKGNGRLAISLIGGFDFNSIETENCTIHSCKGDYTGSFVLTKGSVHVHGGDTAKQTRDKNSIEIRVDENINTKEDAEKLGIAVGDFVSFDARVFKTKSGYIKSRHLDDKAGVAIILQTIKTLKKQNITPVNTINFFISNYEEVGHGSSFIPQNTHELVAVDMGVVGDGQQGSENCVSICAKDSSGPYDLDMRKSLVKICLEKKIPYKVDIFPFYGSDASAALAAGNNIRVALIGPGVDNSHSYERTHVDGLMATYNLLYHYLTR</sequence>
<keyword evidence="2" id="KW-0031">Aminopeptidase</keyword>
<dbReference type="InterPro" id="IPR023367">
    <property type="entry name" value="Peptidase_M42_dom2"/>
</dbReference>
<dbReference type="PANTHER" id="PTHR32481:SF7">
    <property type="entry name" value="AMINOPEPTIDASE YHFE-RELATED"/>
    <property type="match status" value="1"/>
</dbReference>
<feature type="active site" description="Proton acceptor" evidence="7">
    <location>
        <position position="219"/>
    </location>
</feature>
<feature type="binding site" evidence="8">
    <location>
        <position position="185"/>
    </location>
    <ligand>
        <name>Zn(2+)</name>
        <dbReference type="ChEBI" id="CHEBI:29105"/>
        <label>2</label>
    </ligand>
</feature>
<dbReference type="Pfam" id="PF05343">
    <property type="entry name" value="Peptidase_M42"/>
    <property type="match status" value="1"/>
</dbReference>
<reference evidence="9" key="2">
    <citation type="submission" date="2024-06" db="EMBL/GenBank/DDBJ databases">
        <authorList>
            <person name="Petrova K.O."/>
            <person name="Toshchakov S.V."/>
            <person name="Boltjanskaja Y.V."/>
            <person name="Kevbrin V."/>
        </authorList>
    </citation>
    <scope>NUCLEOTIDE SEQUENCE</scope>
    <source>
        <strain evidence="9">Z-910T</strain>
    </source>
</reference>
<evidence type="ECO:0000256" key="5">
    <source>
        <dbReference type="ARBA" id="ARBA00022801"/>
    </source>
</evidence>
<evidence type="ECO:0000256" key="6">
    <source>
        <dbReference type="PIRNR" id="PIRNR001123"/>
    </source>
</evidence>
<evidence type="ECO:0000313" key="9">
    <source>
        <dbReference type="EMBL" id="XBX76090.1"/>
    </source>
</evidence>
<dbReference type="GO" id="GO:0046872">
    <property type="term" value="F:metal ion binding"/>
    <property type="evidence" value="ECO:0007669"/>
    <property type="project" value="UniProtKB-UniRule"/>
</dbReference>
<gene>
    <name evidence="9" type="ORF">PRVXT_001265</name>
</gene>
<dbReference type="InterPro" id="IPR051464">
    <property type="entry name" value="Peptidase_M42_aminopept"/>
</dbReference>
<keyword evidence="5" id="KW-0378">Hydrolase</keyword>
<dbReference type="Gene3D" id="3.40.630.10">
    <property type="entry name" value="Zn peptidases"/>
    <property type="match status" value="1"/>
</dbReference>
<dbReference type="EMBL" id="CP158367">
    <property type="protein sequence ID" value="XBX76090.1"/>
    <property type="molecule type" value="Genomic_DNA"/>
</dbReference>
<dbReference type="GO" id="GO:0004177">
    <property type="term" value="F:aminopeptidase activity"/>
    <property type="evidence" value="ECO:0007669"/>
    <property type="project" value="UniProtKB-UniRule"/>
</dbReference>
<dbReference type="SUPFAM" id="SSF101821">
    <property type="entry name" value="Aminopeptidase/glucanase lid domain"/>
    <property type="match status" value="1"/>
</dbReference>
<evidence type="ECO:0000256" key="8">
    <source>
        <dbReference type="PIRSR" id="PIRSR001123-2"/>
    </source>
</evidence>
<feature type="binding site" evidence="8">
    <location>
        <position position="239"/>
    </location>
    <ligand>
        <name>Zn(2+)</name>
        <dbReference type="ChEBI" id="CHEBI:29105"/>
        <label>1</label>
    </ligand>
</feature>
<feature type="binding site" evidence="8">
    <location>
        <position position="319"/>
    </location>
    <ligand>
        <name>Zn(2+)</name>
        <dbReference type="ChEBI" id="CHEBI:29105"/>
        <label>2</label>
    </ligand>
</feature>
<keyword evidence="3" id="KW-0645">Protease</keyword>
<comment type="similarity">
    <text evidence="1 6">Belongs to the peptidase M42 family.</text>
</comment>
<evidence type="ECO:0000256" key="7">
    <source>
        <dbReference type="PIRSR" id="PIRSR001123-1"/>
    </source>
</evidence>
<dbReference type="Gene3D" id="2.40.30.40">
    <property type="entry name" value="Peptidase M42, domain 2"/>
    <property type="match status" value="1"/>
</dbReference>
<dbReference type="SUPFAM" id="SSF53187">
    <property type="entry name" value="Zn-dependent exopeptidases"/>
    <property type="match status" value="1"/>
</dbReference>
<dbReference type="CDD" id="cd05657">
    <property type="entry name" value="M42_glucanase_like"/>
    <property type="match status" value="1"/>
</dbReference>
<reference evidence="9" key="1">
    <citation type="journal article" date="2013" name="Extremophiles">
        <title>Proteinivorax tanatarense gen. nov., sp. nov., an anaerobic, haloalkaliphilic, proteolytic bacterium isolated from a decaying algal bloom, and proposal of Proteinivoraceae fam. nov.</title>
        <authorList>
            <person name="Kevbrin V."/>
            <person name="Boltyanskaya Y."/>
            <person name="Zhilina T."/>
            <person name="Kolganova T."/>
            <person name="Lavrentjeva E."/>
            <person name="Kuznetsov B."/>
        </authorList>
    </citation>
    <scope>NUCLEOTIDE SEQUENCE</scope>
    <source>
        <strain evidence="9">Z-910T</strain>
    </source>
</reference>
<feature type="binding site" evidence="8">
    <location>
        <position position="220"/>
    </location>
    <ligand>
        <name>Zn(2+)</name>
        <dbReference type="ChEBI" id="CHEBI:29105"/>
        <label>2</label>
    </ligand>
</feature>
<dbReference type="PIRSF" id="PIRSF001123">
    <property type="entry name" value="PepA_GA"/>
    <property type="match status" value="1"/>
</dbReference>
<evidence type="ECO:0000256" key="2">
    <source>
        <dbReference type="ARBA" id="ARBA00022438"/>
    </source>
</evidence>